<reference evidence="3" key="1">
    <citation type="submission" date="2017-02" db="UniProtKB">
        <authorList>
            <consortium name="WormBaseParasite"/>
        </authorList>
    </citation>
    <scope>IDENTIFICATION</scope>
</reference>
<dbReference type="GO" id="GO:0003743">
    <property type="term" value="F:translation initiation factor activity"/>
    <property type="evidence" value="ECO:0007669"/>
    <property type="project" value="InterPro"/>
</dbReference>
<dbReference type="InterPro" id="IPR036877">
    <property type="entry name" value="SUI1_dom_sf"/>
</dbReference>
<dbReference type="STRING" id="1147741.A0A0R3RME8"/>
<dbReference type="GO" id="GO:0001731">
    <property type="term" value="P:formation of translation preinitiation complex"/>
    <property type="evidence" value="ECO:0007669"/>
    <property type="project" value="InterPro"/>
</dbReference>
<feature type="domain" description="SUI1" evidence="1">
    <location>
        <begin position="326"/>
        <end position="398"/>
    </location>
</feature>
<dbReference type="InterPro" id="IPR057429">
    <property type="entry name" value="WH_eIF2D"/>
</dbReference>
<dbReference type="SUPFAM" id="SSF55159">
    <property type="entry name" value="eIF1-like"/>
    <property type="match status" value="1"/>
</dbReference>
<evidence type="ECO:0000259" key="1">
    <source>
        <dbReference type="PROSITE" id="PS50296"/>
    </source>
</evidence>
<dbReference type="InterPro" id="IPR001950">
    <property type="entry name" value="SUI1"/>
</dbReference>
<evidence type="ECO:0000313" key="3">
    <source>
        <dbReference type="WBParaSite" id="EEL_0000265801-mRNA-1"/>
    </source>
</evidence>
<dbReference type="CDD" id="cd11608">
    <property type="entry name" value="eIF2D_C"/>
    <property type="match status" value="1"/>
</dbReference>
<evidence type="ECO:0000313" key="2">
    <source>
        <dbReference type="Proteomes" id="UP000050640"/>
    </source>
</evidence>
<dbReference type="PANTHER" id="PTHR12217">
    <property type="entry name" value="EUKARYOTIC TRANSLATION INITIATION FACTOR 2D"/>
    <property type="match status" value="1"/>
</dbReference>
<dbReference type="WBParaSite" id="EEL_0000265801-mRNA-1">
    <property type="protein sequence ID" value="EEL_0000265801-mRNA-1"/>
    <property type="gene ID" value="EEL_0000265801"/>
</dbReference>
<dbReference type="InterPro" id="IPR039759">
    <property type="entry name" value="eIF2D_SUI1"/>
</dbReference>
<sequence length="413" mass="46955">MCSNHSTFNHYNFCNLHCPFYVFRDAGTHAKPLEVSVERMHLTNVLSGSYETEFPTLGSLVLDQNTAEVDDAVKDSSSHADLVDKRENDELTIARKEQIEEEFKGSYTMETLLKRCFLTALKYRVTKKSQLPLDIGEFYSRFLLPCVPSGRRIDMRKTVYKKFSVFLGDINKSGSEPIVKLITNKNKGSGMITEINWMHPFLKDFEITDEKIDDTKTEKRLIKVDDYLAVTEPVSAIFRNQYEKGSLVDKAQARRIITTYVKSNNPNMEGKLILPNDNLLISLLGSREPVDWNTLLQKIISKMTKTYIITWADGRQLTRKLALPKITFKIESRAGNKKVTFVNNLSIYGIDPKKFCREIQTGVATSAVVNNSAECEGLQILVQGNQISFISNLLSKYGIEKKHMIGLELAPKK</sequence>
<protein>
    <submittedName>
        <fullName evidence="3">SUI1 domain-containing protein</fullName>
    </submittedName>
</protein>
<dbReference type="Proteomes" id="UP000050640">
    <property type="component" value="Unplaced"/>
</dbReference>
<organism evidence="2 3">
    <name type="scientific">Elaeophora elaphi</name>
    <dbReference type="NCBI Taxonomy" id="1147741"/>
    <lineage>
        <taxon>Eukaryota</taxon>
        <taxon>Metazoa</taxon>
        <taxon>Ecdysozoa</taxon>
        <taxon>Nematoda</taxon>
        <taxon>Chromadorea</taxon>
        <taxon>Rhabditida</taxon>
        <taxon>Spirurina</taxon>
        <taxon>Spiruromorpha</taxon>
        <taxon>Filarioidea</taxon>
        <taxon>Onchocercidae</taxon>
        <taxon>Elaeophora</taxon>
    </lineage>
</organism>
<accession>A0A0R3RME8</accession>
<name>A0A0R3RME8_9BILA</name>
<dbReference type="PANTHER" id="PTHR12217:SF4">
    <property type="entry name" value="EUKARYOTIC TRANSLATION INITIATION FACTOR 2D"/>
    <property type="match status" value="1"/>
</dbReference>
<dbReference type="AlphaFoldDB" id="A0A0R3RME8"/>
<dbReference type="Pfam" id="PF25304">
    <property type="entry name" value="WHD_eIF2D"/>
    <property type="match status" value="1"/>
</dbReference>
<dbReference type="PROSITE" id="PS50296">
    <property type="entry name" value="SUI1"/>
    <property type="match status" value="1"/>
</dbReference>
<proteinExistence type="predicted"/>
<keyword evidence="2" id="KW-1185">Reference proteome</keyword>
<dbReference type="Pfam" id="PF01253">
    <property type="entry name" value="SUI1"/>
    <property type="match status" value="1"/>
</dbReference>
<dbReference type="Gene3D" id="3.30.780.10">
    <property type="entry name" value="SUI1-like domain"/>
    <property type="match status" value="1"/>
</dbReference>
<dbReference type="InterPro" id="IPR039757">
    <property type="entry name" value="EIF2D"/>
</dbReference>